<accession>A0AAE4Z7X1</accession>
<dbReference type="EMBL" id="JAACAK010000046">
    <property type="protein sequence ID" value="NIR74623.1"/>
    <property type="molecule type" value="Genomic_DNA"/>
</dbReference>
<evidence type="ECO:0008006" key="3">
    <source>
        <dbReference type="Google" id="ProtNLM"/>
    </source>
</evidence>
<dbReference type="InterPro" id="IPR034660">
    <property type="entry name" value="DinB/YfiT-like"/>
</dbReference>
<comment type="caution">
    <text evidence="1">The sequence shown here is derived from an EMBL/GenBank/DDBJ whole genome shotgun (WGS) entry which is preliminary data.</text>
</comment>
<organism evidence="1 2">
    <name type="scientific">Candidatus Kutchimonas denitrificans</name>
    <dbReference type="NCBI Taxonomy" id="3056748"/>
    <lineage>
        <taxon>Bacteria</taxon>
        <taxon>Pseudomonadati</taxon>
        <taxon>Gemmatimonadota</taxon>
        <taxon>Gemmatimonadia</taxon>
        <taxon>Candidatus Palauibacterales</taxon>
        <taxon>Candidatus Palauibacteraceae</taxon>
        <taxon>Candidatus Kutchimonas</taxon>
    </lineage>
</organism>
<proteinExistence type="predicted"/>
<dbReference type="Gene3D" id="1.20.120.450">
    <property type="entry name" value="dinb family like domain"/>
    <property type="match status" value="1"/>
</dbReference>
<evidence type="ECO:0000313" key="1">
    <source>
        <dbReference type="EMBL" id="NIR74623.1"/>
    </source>
</evidence>
<reference evidence="1 2" key="1">
    <citation type="submission" date="2020-01" db="EMBL/GenBank/DDBJ databases">
        <title>Genomes assembled from Gulf of Kutch pelagic sediment metagenomes.</title>
        <authorList>
            <person name="Chandrashekar M."/>
            <person name="Mahajan M.S."/>
            <person name="Dave K.J."/>
            <person name="Vatsa P."/>
            <person name="Nathani N.M."/>
        </authorList>
    </citation>
    <scope>NUCLEOTIDE SEQUENCE [LARGE SCALE GENOMIC DNA]</scope>
    <source>
        <strain evidence="1">KS3-K002</strain>
    </source>
</reference>
<gene>
    <name evidence="1" type="ORF">GWO12_05865</name>
</gene>
<dbReference type="Proteomes" id="UP000702544">
    <property type="component" value="Unassembled WGS sequence"/>
</dbReference>
<name>A0AAE4Z7X1_9BACT</name>
<evidence type="ECO:0000313" key="2">
    <source>
        <dbReference type="Proteomes" id="UP000702544"/>
    </source>
</evidence>
<protein>
    <recommendedName>
        <fullName evidence="3">DUF1569 domain-containing protein</fullName>
    </recommendedName>
</protein>
<dbReference type="SUPFAM" id="SSF109854">
    <property type="entry name" value="DinB/YfiT-like putative metalloenzymes"/>
    <property type="match status" value="1"/>
</dbReference>
<dbReference type="AlphaFoldDB" id="A0AAE4Z7X1"/>
<sequence>MTAKTVDQPEALAQLIARLEALEPDTRRRWGTLTPGAMLCHLADAASSALEQGSDPGRRRPLLRWIGLYAPFPWPRGFKAPQRFDPQVDGTRPGDFEEDRAWAIGTLRAIASAPDDAFRPSHYVFGAMRPRDWRRWAYRHTHHHLRQFGL</sequence>